<dbReference type="GO" id="GO:0007165">
    <property type="term" value="P:signal transduction"/>
    <property type="evidence" value="ECO:0007669"/>
    <property type="project" value="TreeGrafter"/>
</dbReference>
<dbReference type="PANTHER" id="PTHR10316">
    <property type="entry name" value="MEMBRANE ASSOCIATED GUANYLATE KINASE-RELATED"/>
    <property type="match status" value="1"/>
</dbReference>
<evidence type="ECO:0000313" key="6">
    <source>
        <dbReference type="RefSeq" id="XP_037888391.1"/>
    </source>
</evidence>
<dbReference type="SMART" id="SM00456">
    <property type="entry name" value="WW"/>
    <property type="match status" value="2"/>
</dbReference>
<keyword evidence="1" id="KW-0677">Repeat</keyword>
<organism evidence="5 6">
    <name type="scientific">Glossina fuscipes</name>
    <dbReference type="NCBI Taxonomy" id="7396"/>
    <lineage>
        <taxon>Eukaryota</taxon>
        <taxon>Metazoa</taxon>
        <taxon>Ecdysozoa</taxon>
        <taxon>Arthropoda</taxon>
        <taxon>Hexapoda</taxon>
        <taxon>Insecta</taxon>
        <taxon>Pterygota</taxon>
        <taxon>Neoptera</taxon>
        <taxon>Endopterygota</taxon>
        <taxon>Diptera</taxon>
        <taxon>Brachycera</taxon>
        <taxon>Muscomorpha</taxon>
        <taxon>Hippoboscoidea</taxon>
        <taxon>Glossinidae</taxon>
        <taxon>Glossina</taxon>
    </lineage>
</organism>
<dbReference type="CDD" id="cd06733">
    <property type="entry name" value="PDZ3_MAGI-1_3-like"/>
    <property type="match status" value="1"/>
</dbReference>
<feature type="domain" description="PDZ" evidence="4">
    <location>
        <begin position="698"/>
        <end position="761"/>
    </location>
</feature>
<dbReference type="CDD" id="cd06731">
    <property type="entry name" value="PDZ1_MAGI-1_3-like"/>
    <property type="match status" value="1"/>
</dbReference>
<dbReference type="SUPFAM" id="SSF51045">
    <property type="entry name" value="WW domain"/>
    <property type="match status" value="2"/>
</dbReference>
<dbReference type="GO" id="GO:0016301">
    <property type="term" value="F:kinase activity"/>
    <property type="evidence" value="ECO:0007669"/>
    <property type="project" value="UniProtKB-KW"/>
</dbReference>
<evidence type="ECO:0000256" key="2">
    <source>
        <dbReference type="SAM" id="MobiDB-lite"/>
    </source>
</evidence>
<dbReference type="FunFam" id="2.20.70.10:FF:000081">
    <property type="entry name" value="PDZ domain-containing protein"/>
    <property type="match status" value="1"/>
</dbReference>
<reference evidence="6" key="1">
    <citation type="submission" date="2025-08" db="UniProtKB">
        <authorList>
            <consortium name="RefSeq"/>
        </authorList>
    </citation>
    <scope>IDENTIFICATION</scope>
    <source>
        <tissue evidence="6">Whole body pupa</tissue>
    </source>
</reference>
<name>A0A9C6DJM5_9MUSC</name>
<feature type="compositionally biased region" description="Low complexity" evidence="2">
    <location>
        <begin position="1430"/>
        <end position="1450"/>
    </location>
</feature>
<dbReference type="CDD" id="cd00201">
    <property type="entry name" value="WW"/>
    <property type="match status" value="2"/>
</dbReference>
<dbReference type="PROSITE" id="PS50020">
    <property type="entry name" value="WW_DOMAIN_2"/>
    <property type="match status" value="2"/>
</dbReference>
<dbReference type="Pfam" id="PF00397">
    <property type="entry name" value="WW"/>
    <property type="match status" value="1"/>
</dbReference>
<dbReference type="Pfam" id="PF00595">
    <property type="entry name" value="PDZ"/>
    <property type="match status" value="4"/>
</dbReference>
<feature type="domain" description="WW" evidence="3">
    <location>
        <begin position="405"/>
        <end position="438"/>
    </location>
</feature>
<protein>
    <submittedName>
        <fullName evidence="6">Membrane-associated guanylate kinase, WW and PDZ domain-containing protein 1 isoform X1</fullName>
    </submittedName>
</protein>
<proteinExistence type="predicted"/>
<feature type="compositionally biased region" description="Low complexity" evidence="2">
    <location>
        <begin position="1121"/>
        <end position="1132"/>
    </location>
</feature>
<dbReference type="PANTHER" id="PTHR10316:SF40">
    <property type="entry name" value="LD27118P"/>
    <property type="match status" value="1"/>
</dbReference>
<dbReference type="InterPro" id="IPR001202">
    <property type="entry name" value="WW_dom"/>
</dbReference>
<feature type="region of interest" description="Disordered" evidence="2">
    <location>
        <begin position="198"/>
        <end position="223"/>
    </location>
</feature>
<dbReference type="Proteomes" id="UP000092443">
    <property type="component" value="Unplaced"/>
</dbReference>
<dbReference type="Gene3D" id="2.20.70.10">
    <property type="match status" value="2"/>
</dbReference>
<feature type="region of interest" description="Disordered" evidence="2">
    <location>
        <begin position="1430"/>
        <end position="1459"/>
    </location>
</feature>
<evidence type="ECO:0000313" key="5">
    <source>
        <dbReference type="Proteomes" id="UP000092443"/>
    </source>
</evidence>
<evidence type="ECO:0000259" key="4">
    <source>
        <dbReference type="PROSITE" id="PS50106"/>
    </source>
</evidence>
<dbReference type="FunFam" id="2.30.42.10:FF:000232">
    <property type="entry name" value="Uncharacterized protein, isoform A"/>
    <property type="match status" value="1"/>
</dbReference>
<dbReference type="InterPro" id="IPR036020">
    <property type="entry name" value="WW_dom_sf"/>
</dbReference>
<dbReference type="GeneID" id="119636818"/>
<evidence type="ECO:0000259" key="3">
    <source>
        <dbReference type="PROSITE" id="PS50020"/>
    </source>
</evidence>
<dbReference type="CDD" id="cd06732">
    <property type="entry name" value="PDZ2_MAGI-1_3-like"/>
    <property type="match status" value="1"/>
</dbReference>
<dbReference type="GO" id="GO:0005737">
    <property type="term" value="C:cytoplasm"/>
    <property type="evidence" value="ECO:0007669"/>
    <property type="project" value="TreeGrafter"/>
</dbReference>
<dbReference type="PROSITE" id="PS50106">
    <property type="entry name" value="PDZ"/>
    <property type="match status" value="4"/>
</dbReference>
<keyword evidence="5" id="KW-1185">Reference proteome</keyword>
<keyword evidence="6" id="KW-0808">Transferase</keyword>
<dbReference type="FunFam" id="2.30.42.10:FF:000005">
    <property type="entry name" value="Membrane associated guanylate kinase, WW and PDZ domain containing 1"/>
    <property type="match status" value="1"/>
</dbReference>
<keyword evidence="6" id="KW-0418">Kinase</keyword>
<sequence>MPTLEGENATSACAEHSERKSSSVSPKLNSNDSSSINSLQDSRYLNSNAGAANININLLETPTLRTSTTVVQATASLITDQNQKLEKENQIVHNCHSRNHNHFHYLTSSPVAIDNSQRFHNANDCSNNGQSVMATTTTVLSTSLASFNGNSNINNNGNPNATATNNSITCNSNHNSNFNTITNNSGSVCHTNINEMNNSTKVADPSPKMTSKTEHVTTDGSTSTNTTSIFASIDDNIAGIAPTSAFVKPQQLEQPLYVSHEDVTSVVGSSSLNSQVLLNASNNGNNNNNQNATMVSTLNASSQTNTTTANNNNLSGILKGSKENLLQNNCCNGSMGGSNFVSGTNSFPEKDDPGDGLGPLPPKWETAYTERGELYFIDHNTGTSHWLDPRLSKFQKKSLEECGEDELPYGWEKIEDSLYGTYYIDHVNRRTQYENPVLEAKRRAAEQRQKQQSPHQQQQVNSQQRPQTPSSQSILNGAGASTALSSVSSGSTMSTVDISQRAMHPPPPGELHNANRTLLPYKFTRNPSEMQGERITRTLLKSARGLGITIVGGDDGVEEFLQIKSIVPNGPAWLDGRLQMGDVLVYVNDTCVLGFSHHEMVNVFQSIMPGETVTLEICRGYPLPFDPNDPNTEVVTTIAVDGLNSESEKQGHLLMDLNMDGNYNFLDSSIGSNSNPGNKLSTLDTSGFILMKKPELHTISILKGAMGFGFTIADSAFGQKVKKILDRACCNELQEGDILLEINDVDVKNKSHLEVVQILKDCSKTEPTSVKIQRSTKNSNSVLPNSSTTVAESVAKLRKNFMGTATGIGSNALFRSKTPTADLYSTMQKEILPIRPKTPLVDTRCVRTNSSGTKFAEEQDLGAVDNSNVDNGPVEQCSLTESKSQLTELNKSRNSLSEAEIANHDIPFMDPYPKMVSSLSERLACVSMPTDGLPPSSAENGYLRTTASGVPNYENQSDYISTGSGNCSSIYGLAQMPPIMSPLSGGLYGQQVNSIAPLGSMAPIAPITYHYHHDSCFCCECQDYRNNRLRNVNSTHHPLPQQAFYTGYSIASNLHNHSPASLSSFQAAHFQNERMQKRVNELLSDRRRVGLSPLEHNHNLANAPVNEYASSPMPQQPPPILHQHPQHPQHSPVVSGISQVAGSNWHNNGMMQAPVALVRNGGLVESTDILDGSGEQYVLSEVTLQRQALGFGFRIVGGTEEGSQVTVGHIVPGGAADHNHRIATGDEILSIDGINVVNASHHKVVSLMGEAALRGQVTMILRRRARNTSTIYQNSLPVHLLQQSAMPRSTSAIHYSYDVIVTRHENEGFGFVIISSSNQYYGSTIGKLIPGSPADRCGELKVGDRILAVNRVNIAGMSHGEVVNLIKESGLHVRLTITCSKEGNSMNPAPVGSSNSLQLNSAQASPGQISQAGIENTDVGFFERPLLSAGSNSGSISSSTSYMPTSLTSSKALPTPPQL</sequence>
<dbReference type="RefSeq" id="XP_037888391.1">
    <property type="nucleotide sequence ID" value="XM_038032463.1"/>
</dbReference>
<feature type="domain" description="WW" evidence="3">
    <location>
        <begin position="358"/>
        <end position="391"/>
    </location>
</feature>
<feature type="region of interest" description="Disordered" evidence="2">
    <location>
        <begin position="1108"/>
        <end position="1134"/>
    </location>
</feature>
<dbReference type="Gene3D" id="2.30.42.10">
    <property type="match status" value="4"/>
</dbReference>
<feature type="domain" description="PDZ" evidence="4">
    <location>
        <begin position="536"/>
        <end position="606"/>
    </location>
</feature>
<feature type="region of interest" description="Disordered" evidence="2">
    <location>
        <begin position="1"/>
        <end position="39"/>
    </location>
</feature>
<dbReference type="CDD" id="cd06734">
    <property type="entry name" value="PDZ4_MAGI-1_3-like"/>
    <property type="match status" value="1"/>
</dbReference>
<dbReference type="InterPro" id="IPR001478">
    <property type="entry name" value="PDZ"/>
</dbReference>
<feature type="compositionally biased region" description="Low complexity" evidence="2">
    <location>
        <begin position="450"/>
        <end position="495"/>
    </location>
</feature>
<dbReference type="FunFam" id="2.20.70.10:FF:000001">
    <property type="entry name" value="Membrane-associated guanylate kinase, WW and PDZ domain-containing protein 1"/>
    <property type="match status" value="1"/>
</dbReference>
<dbReference type="SUPFAM" id="SSF50156">
    <property type="entry name" value="PDZ domain-like"/>
    <property type="match status" value="4"/>
</dbReference>
<feature type="region of interest" description="Disordered" evidence="2">
    <location>
        <begin position="441"/>
        <end position="514"/>
    </location>
</feature>
<accession>A0A9C6DJM5</accession>
<dbReference type="InterPro" id="IPR036034">
    <property type="entry name" value="PDZ_sf"/>
</dbReference>
<gene>
    <name evidence="6" type="primary">LOC119636818</name>
</gene>
<feature type="domain" description="PDZ" evidence="4">
    <location>
        <begin position="1298"/>
        <end position="1381"/>
    </location>
</feature>
<evidence type="ECO:0000256" key="1">
    <source>
        <dbReference type="ARBA" id="ARBA00022737"/>
    </source>
</evidence>
<dbReference type="SMART" id="SM00228">
    <property type="entry name" value="PDZ"/>
    <property type="match status" value="4"/>
</dbReference>
<feature type="domain" description="PDZ" evidence="4">
    <location>
        <begin position="1181"/>
        <end position="1251"/>
    </location>
</feature>
<dbReference type="KEGG" id="gfs:119636818"/>
<dbReference type="PROSITE" id="PS01159">
    <property type="entry name" value="WW_DOMAIN_1"/>
    <property type="match status" value="1"/>
</dbReference>
<feature type="compositionally biased region" description="Low complexity" evidence="2">
    <location>
        <begin position="28"/>
        <end position="39"/>
    </location>
</feature>